<feature type="region of interest" description="Disordered" evidence="4">
    <location>
        <begin position="45"/>
        <end position="108"/>
    </location>
</feature>
<evidence type="ECO:0000313" key="6">
    <source>
        <dbReference type="EMBL" id="GIM16668.1"/>
    </source>
</evidence>
<dbReference type="InterPro" id="IPR019775">
    <property type="entry name" value="WD40_repeat_CS"/>
</dbReference>
<feature type="repeat" description="WD" evidence="3">
    <location>
        <begin position="1171"/>
        <end position="1202"/>
    </location>
</feature>
<reference evidence="6" key="1">
    <citation type="journal article" date="2021" name="Proc. Natl. Acad. Sci. U.S.A.">
        <title>Three genomes in the algal genus Volvox reveal the fate of a haploid sex-determining region after a transition to homothallism.</title>
        <authorList>
            <person name="Yamamoto K."/>
            <person name="Hamaji T."/>
            <person name="Kawai-Toyooka H."/>
            <person name="Matsuzaki R."/>
            <person name="Takahashi F."/>
            <person name="Nishimura Y."/>
            <person name="Kawachi M."/>
            <person name="Noguchi H."/>
            <person name="Minakuchi Y."/>
            <person name="Umen J.G."/>
            <person name="Toyoda A."/>
            <person name="Nozaki H."/>
        </authorList>
    </citation>
    <scope>NUCLEOTIDE SEQUENCE</scope>
    <source>
        <strain evidence="6">NIES-3785</strain>
    </source>
</reference>
<proteinExistence type="predicted"/>
<dbReference type="PANTHER" id="PTHR19879:SF9">
    <property type="entry name" value="TRANSCRIPTION INITIATION FACTOR TFIID SUBUNIT 5"/>
    <property type="match status" value="1"/>
</dbReference>
<feature type="repeat" description="WD" evidence="3">
    <location>
        <begin position="835"/>
        <end position="867"/>
    </location>
</feature>
<evidence type="ECO:0000256" key="4">
    <source>
        <dbReference type="SAM" id="MobiDB-lite"/>
    </source>
</evidence>
<feature type="compositionally biased region" description="Basic and acidic residues" evidence="4">
    <location>
        <begin position="72"/>
        <end position="85"/>
    </location>
</feature>
<dbReference type="Gene3D" id="2.130.10.10">
    <property type="entry name" value="YVTN repeat-like/Quinoprotein amine dehydrogenase"/>
    <property type="match status" value="3"/>
</dbReference>
<evidence type="ECO:0000256" key="3">
    <source>
        <dbReference type="PROSITE-ProRule" id="PRU00221"/>
    </source>
</evidence>
<dbReference type="PROSITE" id="PS50082">
    <property type="entry name" value="WD_REPEATS_2"/>
    <property type="match status" value="6"/>
</dbReference>
<organism evidence="6 7">
    <name type="scientific">Volvox reticuliferus</name>
    <dbReference type="NCBI Taxonomy" id="1737510"/>
    <lineage>
        <taxon>Eukaryota</taxon>
        <taxon>Viridiplantae</taxon>
        <taxon>Chlorophyta</taxon>
        <taxon>core chlorophytes</taxon>
        <taxon>Chlorophyceae</taxon>
        <taxon>CS clade</taxon>
        <taxon>Chlamydomonadales</taxon>
        <taxon>Volvocaceae</taxon>
        <taxon>Volvox</taxon>
    </lineage>
</organism>
<dbReference type="Pfam" id="PF00400">
    <property type="entry name" value="WD40"/>
    <property type="match status" value="8"/>
</dbReference>
<dbReference type="PANTHER" id="PTHR19879">
    <property type="entry name" value="TRANSCRIPTION INITIATION FACTOR TFIID"/>
    <property type="match status" value="1"/>
</dbReference>
<dbReference type="PROSITE" id="PS00678">
    <property type="entry name" value="WD_REPEATS_1"/>
    <property type="match status" value="1"/>
</dbReference>
<keyword evidence="2" id="KW-0677">Repeat</keyword>
<name>A0A8J4GWF5_9CHLO</name>
<keyword evidence="1 3" id="KW-0853">WD repeat</keyword>
<dbReference type="Pfam" id="PF25521">
    <property type="entry name" value="WHD_TANC1"/>
    <property type="match status" value="1"/>
</dbReference>
<feature type="region of interest" description="Disordered" evidence="4">
    <location>
        <begin position="698"/>
        <end position="718"/>
    </location>
</feature>
<dbReference type="InterPro" id="IPR058056">
    <property type="entry name" value="WH_TANC1/2"/>
</dbReference>
<evidence type="ECO:0000256" key="2">
    <source>
        <dbReference type="ARBA" id="ARBA00022737"/>
    </source>
</evidence>
<dbReference type="InterPro" id="IPR001680">
    <property type="entry name" value="WD40_rpt"/>
</dbReference>
<feature type="region of interest" description="Disordered" evidence="4">
    <location>
        <begin position="1"/>
        <end position="27"/>
    </location>
</feature>
<feature type="compositionally biased region" description="Low complexity" evidence="4">
    <location>
        <begin position="705"/>
        <end position="718"/>
    </location>
</feature>
<dbReference type="SMART" id="SM00320">
    <property type="entry name" value="WD40"/>
    <property type="match status" value="9"/>
</dbReference>
<dbReference type="AlphaFoldDB" id="A0A8J4GWF5"/>
<dbReference type="EMBL" id="BNCQ01000082">
    <property type="protein sequence ID" value="GIM16668.1"/>
    <property type="molecule type" value="Genomic_DNA"/>
</dbReference>
<feature type="repeat" description="WD" evidence="3">
    <location>
        <begin position="970"/>
        <end position="1005"/>
    </location>
</feature>
<feature type="compositionally biased region" description="Polar residues" evidence="4">
    <location>
        <begin position="264"/>
        <end position="279"/>
    </location>
</feature>
<feature type="domain" description="TANC1/2-like winged helix" evidence="5">
    <location>
        <begin position="479"/>
        <end position="535"/>
    </location>
</feature>
<protein>
    <recommendedName>
        <fullName evidence="5">TANC1/2-like winged helix domain-containing protein</fullName>
    </recommendedName>
</protein>
<gene>
    <name evidence="6" type="ORF">Vretimale_19261</name>
</gene>
<feature type="non-terminal residue" evidence="6">
    <location>
        <position position="1"/>
    </location>
</feature>
<evidence type="ECO:0000313" key="7">
    <source>
        <dbReference type="Proteomes" id="UP000722791"/>
    </source>
</evidence>
<comment type="caution">
    <text evidence="6">The sequence shown here is derived from an EMBL/GenBank/DDBJ whole genome shotgun (WGS) entry which is preliminary data.</text>
</comment>
<evidence type="ECO:0000256" key="1">
    <source>
        <dbReference type="ARBA" id="ARBA00022574"/>
    </source>
</evidence>
<evidence type="ECO:0000259" key="5">
    <source>
        <dbReference type="Pfam" id="PF25521"/>
    </source>
</evidence>
<dbReference type="CDD" id="cd00200">
    <property type="entry name" value="WD40"/>
    <property type="match status" value="1"/>
</dbReference>
<feature type="repeat" description="WD" evidence="3">
    <location>
        <begin position="736"/>
        <end position="777"/>
    </location>
</feature>
<dbReference type="PROSITE" id="PS50294">
    <property type="entry name" value="WD_REPEATS_REGION"/>
    <property type="match status" value="5"/>
</dbReference>
<accession>A0A8J4GWF5</accession>
<feature type="region of interest" description="Disordered" evidence="4">
    <location>
        <begin position="184"/>
        <end position="210"/>
    </location>
</feature>
<dbReference type="InterPro" id="IPR036322">
    <property type="entry name" value="WD40_repeat_dom_sf"/>
</dbReference>
<dbReference type="InterPro" id="IPR015943">
    <property type="entry name" value="WD40/YVTN_repeat-like_dom_sf"/>
</dbReference>
<feature type="compositionally biased region" description="Low complexity" evidence="4">
    <location>
        <begin position="58"/>
        <end position="70"/>
    </location>
</feature>
<feature type="compositionally biased region" description="Low complexity" evidence="4">
    <location>
        <begin position="184"/>
        <end position="203"/>
    </location>
</feature>
<sequence length="1220" mass="129991">MDELHSPWSPPRRARTARGIRPTTPTFCQTFDNIDEVILRASMGGGTTNAPVSPYAQRARPPSSASAGGRDYSARRDSAAKELTGRRSARSPSANRKGRDSPIPSGLSVPTLALMRSLRLSATKFPSLQPTLSLLPTPHHIQQQQHHHSAHRSTTSIVLNHNGHTSGSFAVAVPRRTPASVIIPSNSLASPPSSPAKLSSGPGVLERGLSANERSGSPLVVAMASSEVDAYATQMLALIEHLERVYKGRGEQRSTSPGKAAATVTGSGSNQGRPSNTSDGYRLSQAERDRESILHGQVSVAAMQQRLQHKFGEEAAAFMLHDLKQVPENLHVLFYLVILQLRELPSPLPSSLGEAYFAVFAQHFDRTVSAAERRHSTFRTQVAQLQVQTQLQLEAMQQKVTELSPRGARPTAQAQLQQLQKHVQQQAAEHQAQLKLYAAQAIAAQELHGQVMRLLCVAVAAQERLSTAQLASMGFDGVMQHLPAWEVLFHVRDGVLVMADPSLEAWLMDKRSAKQFAADPRIGHAVLGHHYRQVAERDMRTLDLYGLRYAVLHLLLSDEEVTGGERLLMDAEYMEQVFRRQEEGTLYLTLLRLTHKTEVVSEVLRWLRHNMGALRAFPRAVMGLWQTAPSRTLLARLVAAAEGRVSPVGGARHYGHGAALGGADRGAGGDWDGGSAAAAVSDSDIVGGEAAAASAAAVGAGGLQSPRTPTPRVRPSRPQCKLLNPPPFWPAAITHLPGHNGGVTGLVFDRRNRLLAASTAAGTVLVWDHATARCVGTLTGYSPSVPCVDLHPLGKLLAVGSSTDCAVRVRALDSGIGPLLTFNEPHPDPVVKTLLGPRNAVVRHLSYSPDGHLLAVVYGDGTVTVWDPVKGVRSSTMPVLNRATAARYASFSPNGQLLALACANGTIRVWHLERLNPLHISVLRAYDNNVPIRAVHYSPSGLLLASLAEGAAEVVLWDVATGDQLQVLQGQAGAAPVRAIAFSPGGLLLATAGDDGEVCIWNASTRGQWFQAASLRGHAFAVNVLAFSPCGLVLATAGNEDSVRLWDMGAILHRSEALRADNGYGLYGTATSVGQNTGLTSGGALSVALPAAGSSMGAVSGGSQQHHHPHHQHQVTIIRGDEAACSGRHPAPGIISCLTHNPSGTQLAAGLADGAVCVWDAVSPRRWVRLVGDHRRPIGRVVYSSDGNYLASASDDGCVCVWGTSDIDVMGVHLLASIQA</sequence>
<feature type="repeat" description="WD" evidence="3">
    <location>
        <begin position="1015"/>
        <end position="1048"/>
    </location>
</feature>
<dbReference type="Proteomes" id="UP000722791">
    <property type="component" value="Unassembled WGS sequence"/>
</dbReference>
<dbReference type="SUPFAM" id="SSF50978">
    <property type="entry name" value="WD40 repeat-like"/>
    <property type="match status" value="2"/>
</dbReference>
<feature type="repeat" description="WD" evidence="3">
    <location>
        <begin position="890"/>
        <end position="920"/>
    </location>
</feature>
<feature type="region of interest" description="Disordered" evidence="4">
    <location>
        <begin position="248"/>
        <end position="283"/>
    </location>
</feature>